<protein>
    <recommendedName>
        <fullName evidence="4">Transmembrane protein</fullName>
    </recommendedName>
</protein>
<evidence type="ECO:0000313" key="2">
    <source>
        <dbReference type="EMBL" id="QIA69843.1"/>
    </source>
</evidence>
<dbReference type="RefSeq" id="WP_147077890.1">
    <property type="nucleotide sequence ID" value="NZ_CP042474.1"/>
</dbReference>
<dbReference type="EMBL" id="CP046369">
    <property type="protein sequence ID" value="QIA69843.1"/>
    <property type="molecule type" value="Genomic_DNA"/>
</dbReference>
<evidence type="ECO:0000313" key="3">
    <source>
        <dbReference type="Proteomes" id="UP000464735"/>
    </source>
</evidence>
<feature type="signal peptide" evidence="1">
    <location>
        <begin position="1"/>
        <end position="20"/>
    </location>
</feature>
<keyword evidence="2" id="KW-0614">Plasmid</keyword>
<feature type="chain" id="PRO_5042475850" description="Transmembrane protein" evidence="1">
    <location>
        <begin position="21"/>
        <end position="171"/>
    </location>
</feature>
<organism evidence="2 3">
    <name type="scientific">Spiroplasma citri</name>
    <dbReference type="NCBI Taxonomy" id="2133"/>
    <lineage>
        <taxon>Bacteria</taxon>
        <taxon>Bacillati</taxon>
        <taxon>Mycoplasmatota</taxon>
        <taxon>Mollicutes</taxon>
        <taxon>Entomoplasmatales</taxon>
        <taxon>Spiroplasmataceae</taxon>
        <taxon>Spiroplasma</taxon>
    </lineage>
</organism>
<evidence type="ECO:0008006" key="4">
    <source>
        <dbReference type="Google" id="ProtNLM"/>
    </source>
</evidence>
<proteinExistence type="predicted"/>
<gene>
    <name evidence="2" type="ORF">GL298_10470</name>
</gene>
<keyword evidence="1" id="KW-0732">Signal</keyword>
<evidence type="ECO:0000256" key="1">
    <source>
        <dbReference type="SAM" id="SignalP"/>
    </source>
</evidence>
<reference evidence="2 3" key="1">
    <citation type="submission" date="2019-11" db="EMBL/GenBank/DDBJ databases">
        <title>Whole genome sequencing and comparative genomics analyses of five strains of Spiroplasma citri.</title>
        <authorList>
            <person name="Yokomi R."/>
            <person name="Chen J."/>
            <person name="Rattner R."/>
            <person name="Vidalakis G."/>
        </authorList>
    </citation>
    <scope>NUCLEOTIDE SEQUENCE [LARGE SCALE GENOMIC DNA]</scope>
    <source>
        <strain evidence="2 3">BR12</strain>
        <plasmid evidence="3">pscpbr12-1</plasmid>
    </source>
</reference>
<dbReference type="AlphaFoldDB" id="A0AAJ4EL61"/>
<accession>A0AAJ4EL61</accession>
<geneLocation type="plasmid" evidence="3">
    <name>pscpbr12-1</name>
</geneLocation>
<dbReference type="Proteomes" id="UP000464735">
    <property type="component" value="Plasmid pScpBR12-1"/>
</dbReference>
<sequence length="171" mass="18363">MGTLLSILGSIGIISNGASAVTSTTNYVAIKDSAIKSLLNGFETSLQNGWYEFSEVTLSLLEKYVYIPEGLETSDIIPYLEEIGYVVSSEVLTVEETLAAEAAVEGGILAGSLGTAAETLGISLAIGAAIYGGYYTYQHWDSVKHFASETLKTTESYIASTTNYLKSWWPF</sequence>
<name>A0AAJ4EL61_SPICI</name>